<evidence type="ECO:0000313" key="3">
    <source>
        <dbReference type="Proteomes" id="UP000799118"/>
    </source>
</evidence>
<feature type="region of interest" description="Disordered" evidence="1">
    <location>
        <begin position="1"/>
        <end position="65"/>
    </location>
</feature>
<evidence type="ECO:0008006" key="4">
    <source>
        <dbReference type="Google" id="ProtNLM"/>
    </source>
</evidence>
<feature type="compositionally biased region" description="Polar residues" evidence="1">
    <location>
        <begin position="1"/>
        <end position="10"/>
    </location>
</feature>
<gene>
    <name evidence="2" type="ORF">BT96DRAFT_1026839</name>
</gene>
<evidence type="ECO:0000313" key="2">
    <source>
        <dbReference type="EMBL" id="KAE9384627.1"/>
    </source>
</evidence>
<reference evidence="2" key="1">
    <citation type="journal article" date="2019" name="Environ. Microbiol.">
        <title>Fungal ecological strategies reflected in gene transcription - a case study of two litter decomposers.</title>
        <authorList>
            <person name="Barbi F."/>
            <person name="Kohler A."/>
            <person name="Barry K."/>
            <person name="Baskaran P."/>
            <person name="Daum C."/>
            <person name="Fauchery L."/>
            <person name="Ihrmark K."/>
            <person name="Kuo A."/>
            <person name="LaButti K."/>
            <person name="Lipzen A."/>
            <person name="Morin E."/>
            <person name="Grigoriev I.V."/>
            <person name="Henrissat B."/>
            <person name="Lindahl B."/>
            <person name="Martin F."/>
        </authorList>
    </citation>
    <scope>NUCLEOTIDE SEQUENCE</scope>
    <source>
        <strain evidence="2">JB14</strain>
    </source>
</reference>
<keyword evidence="3" id="KW-1185">Reference proteome</keyword>
<dbReference type="Proteomes" id="UP000799118">
    <property type="component" value="Unassembled WGS sequence"/>
</dbReference>
<name>A0A6A4GGX0_9AGAR</name>
<feature type="compositionally biased region" description="Basic residues" evidence="1">
    <location>
        <begin position="53"/>
        <end position="64"/>
    </location>
</feature>
<dbReference type="EMBL" id="ML770108">
    <property type="protein sequence ID" value="KAE9384627.1"/>
    <property type="molecule type" value="Genomic_DNA"/>
</dbReference>
<protein>
    <recommendedName>
        <fullName evidence="4">C2H2-type domain-containing protein</fullName>
    </recommendedName>
</protein>
<feature type="compositionally biased region" description="Polar residues" evidence="1">
    <location>
        <begin position="21"/>
        <end position="38"/>
    </location>
</feature>
<accession>A0A6A4GGX0</accession>
<sequence>MTDFQFQTLNLPDPEQGPWHPTQQRSAYSKGSMSSQSGLGKWRRTDQPEVSSQRRRHGGSKKHANKAEKVIPLRAICWLKRNGTEEDCSEEMDASSVEEHLASHLIRGSNGKYRCGWSDEGPDGLVRCQEESEFEKKDILRHLNRHHRLLAYRCPVCGSVISRNKKFTVNRHLRIHGKKLDLRGGIEDDDGFGARKRRHIDAEE</sequence>
<proteinExistence type="predicted"/>
<evidence type="ECO:0000256" key="1">
    <source>
        <dbReference type="SAM" id="MobiDB-lite"/>
    </source>
</evidence>
<dbReference type="AlphaFoldDB" id="A0A6A4GGX0"/>
<organism evidence="2 3">
    <name type="scientific">Gymnopus androsaceus JB14</name>
    <dbReference type="NCBI Taxonomy" id="1447944"/>
    <lineage>
        <taxon>Eukaryota</taxon>
        <taxon>Fungi</taxon>
        <taxon>Dikarya</taxon>
        <taxon>Basidiomycota</taxon>
        <taxon>Agaricomycotina</taxon>
        <taxon>Agaricomycetes</taxon>
        <taxon>Agaricomycetidae</taxon>
        <taxon>Agaricales</taxon>
        <taxon>Marasmiineae</taxon>
        <taxon>Omphalotaceae</taxon>
        <taxon>Gymnopus</taxon>
    </lineage>
</organism>